<dbReference type="PROSITE" id="PS52043">
    <property type="entry name" value="UBR4_E3"/>
    <property type="match status" value="1"/>
</dbReference>
<name>A0A1Y3BHE6_EURMA</name>
<feature type="non-terminal residue" evidence="4">
    <location>
        <position position="214"/>
    </location>
</feature>
<feature type="transmembrane region" description="Helical" evidence="2">
    <location>
        <begin position="34"/>
        <end position="53"/>
    </location>
</feature>
<dbReference type="Proteomes" id="UP000194236">
    <property type="component" value="Unassembled WGS sequence"/>
</dbReference>
<feature type="non-terminal residue" evidence="4">
    <location>
        <position position="1"/>
    </location>
</feature>
<evidence type="ECO:0000256" key="1">
    <source>
        <dbReference type="PROSITE-ProRule" id="PRU01388"/>
    </source>
</evidence>
<evidence type="ECO:0000313" key="4">
    <source>
        <dbReference type="EMBL" id="OTF80282.1"/>
    </source>
</evidence>
<feature type="domain" description="E3 ubiquitin ligase UBR4 C-terminal" evidence="3">
    <location>
        <begin position="2"/>
        <end position="214"/>
    </location>
</feature>
<comment type="caution">
    <text evidence="4">The sequence shown here is derived from an EMBL/GenBank/DDBJ whole genome shotgun (WGS) entry which is preliminary data.</text>
</comment>
<keyword evidence="1" id="KW-0862">Zinc</keyword>
<dbReference type="InterPro" id="IPR045189">
    <property type="entry name" value="UBR4-like"/>
</dbReference>
<comment type="similarity">
    <text evidence="1">Belongs to the UBR4 family.</text>
</comment>
<keyword evidence="2" id="KW-0812">Transmembrane</keyword>
<keyword evidence="2" id="KW-1133">Transmembrane helix</keyword>
<dbReference type="Pfam" id="PF13764">
    <property type="entry name" value="E3_UbLigase_R4"/>
    <property type="match status" value="1"/>
</dbReference>
<accession>A0A1Y3BHE6</accession>
<dbReference type="InterPro" id="IPR025704">
    <property type="entry name" value="E3_Ub_ligase_UBR4_C"/>
</dbReference>
<keyword evidence="1" id="KW-0479">Metal-binding</keyword>
<keyword evidence="1" id="KW-0863">Zinc-finger</keyword>
<dbReference type="OrthoDB" id="30336at2759"/>
<evidence type="ECO:0000256" key="2">
    <source>
        <dbReference type="SAM" id="Phobius"/>
    </source>
</evidence>
<feature type="region of interest" description="UBR4 E3 catalytic module" evidence="1">
    <location>
        <begin position="1"/>
        <end position="214"/>
    </location>
</feature>
<keyword evidence="5" id="KW-1185">Reference proteome</keyword>
<dbReference type="EMBL" id="MUJZ01019066">
    <property type="protein sequence ID" value="OTF80282.1"/>
    <property type="molecule type" value="Genomic_DNA"/>
</dbReference>
<evidence type="ECO:0000259" key="3">
    <source>
        <dbReference type="Pfam" id="PF13764"/>
    </source>
</evidence>
<dbReference type="PANTHER" id="PTHR21725:SF1">
    <property type="entry name" value="E3 UBIQUITIN-PROTEIN LIGASE UBR4"/>
    <property type="match status" value="1"/>
</dbReference>
<protein>
    <recommendedName>
        <fullName evidence="3">E3 ubiquitin ligase UBR4 C-terminal domain-containing protein</fullName>
    </recommendedName>
</protein>
<keyword evidence="2" id="KW-0472">Membrane</keyword>
<organism evidence="4 5">
    <name type="scientific">Euroglyphus maynei</name>
    <name type="common">Mayne's house dust mite</name>
    <dbReference type="NCBI Taxonomy" id="6958"/>
    <lineage>
        <taxon>Eukaryota</taxon>
        <taxon>Metazoa</taxon>
        <taxon>Ecdysozoa</taxon>
        <taxon>Arthropoda</taxon>
        <taxon>Chelicerata</taxon>
        <taxon>Arachnida</taxon>
        <taxon>Acari</taxon>
        <taxon>Acariformes</taxon>
        <taxon>Sarcoptiformes</taxon>
        <taxon>Astigmata</taxon>
        <taxon>Psoroptidia</taxon>
        <taxon>Analgoidea</taxon>
        <taxon>Pyroglyphidae</taxon>
        <taxon>Pyroglyphinae</taxon>
        <taxon>Euroglyphus</taxon>
    </lineage>
</organism>
<reference evidence="4 5" key="1">
    <citation type="submission" date="2017-03" db="EMBL/GenBank/DDBJ databases">
        <title>Genome Survey of Euroglyphus maynei.</title>
        <authorList>
            <person name="Arlian L.G."/>
            <person name="Morgan M.S."/>
            <person name="Rider S.D."/>
        </authorList>
    </citation>
    <scope>NUCLEOTIDE SEQUENCE [LARGE SCALE GENOMIC DNA]</scope>
    <source>
        <strain evidence="4">Arlian Lab</strain>
        <tissue evidence="4">Whole body</tissue>
    </source>
</reference>
<dbReference type="PANTHER" id="PTHR21725">
    <property type="entry name" value="E3 UBIQUITIN-PROTEIN LIGASE UBR4"/>
    <property type="match status" value="1"/>
</dbReference>
<dbReference type="AlphaFoldDB" id="A0A1Y3BHE6"/>
<dbReference type="GO" id="GO:0008270">
    <property type="term" value="F:zinc ion binding"/>
    <property type="evidence" value="ECO:0007669"/>
    <property type="project" value="UniProtKB-KW"/>
</dbReference>
<proteinExistence type="inferred from homology"/>
<evidence type="ECO:0000313" key="5">
    <source>
        <dbReference type="Proteomes" id="UP000194236"/>
    </source>
</evidence>
<sequence length="214" mass="24484">AYQPQKVLAIYTFTKRCNVEEYEERKPRKTIGKFDCLILSLLTLIMSISNIGYTTVTHFNIVHVECHMDAVRHARTRDEWQSASLHNANTRCNGLLPLWGPNVCESLFAHALSRHNSYLQDAVGQRDFVGTNSFLGTVHDLKLLLLRFANTRTFSEETGGGGAQSNLYLTPYLMHIALYVMNTTKIIDRERTAFEELFMRQSTSKLLESCFQVE</sequence>
<gene>
    <name evidence="4" type="ORF">BLA29_011351</name>
</gene>